<reference evidence="15" key="1">
    <citation type="submission" date="2023-10" db="EMBL/GenBank/DDBJ databases">
        <title>Genome assembly of Pristionchus species.</title>
        <authorList>
            <person name="Yoshida K."/>
            <person name="Sommer R.J."/>
        </authorList>
    </citation>
    <scope>NUCLEOTIDE SEQUENCE</scope>
    <source>
        <strain evidence="15">RS5133</strain>
    </source>
</reference>
<dbReference type="PROSITE" id="PS50011">
    <property type="entry name" value="PROTEIN_KINASE_DOM"/>
    <property type="match status" value="1"/>
</dbReference>
<dbReference type="GO" id="GO:0004693">
    <property type="term" value="F:cyclin-dependent protein serine/threonine kinase activity"/>
    <property type="evidence" value="ECO:0007669"/>
    <property type="project" value="UniProtKB-EC"/>
</dbReference>
<comment type="catalytic activity">
    <reaction evidence="10">
        <text>L-seryl-[protein] + ATP = O-phospho-L-seryl-[protein] + ADP + H(+)</text>
        <dbReference type="Rhea" id="RHEA:17989"/>
        <dbReference type="Rhea" id="RHEA-COMP:9863"/>
        <dbReference type="Rhea" id="RHEA-COMP:11604"/>
        <dbReference type="ChEBI" id="CHEBI:15378"/>
        <dbReference type="ChEBI" id="CHEBI:29999"/>
        <dbReference type="ChEBI" id="CHEBI:30616"/>
        <dbReference type="ChEBI" id="CHEBI:83421"/>
        <dbReference type="ChEBI" id="CHEBI:456216"/>
        <dbReference type="EC" id="2.7.11.22"/>
    </reaction>
</comment>
<feature type="compositionally biased region" description="Polar residues" evidence="13">
    <location>
        <begin position="1"/>
        <end position="19"/>
    </location>
</feature>
<dbReference type="GO" id="GO:0005634">
    <property type="term" value="C:nucleus"/>
    <property type="evidence" value="ECO:0007669"/>
    <property type="project" value="UniProtKB-SubCell"/>
</dbReference>
<evidence type="ECO:0000313" key="16">
    <source>
        <dbReference type="Proteomes" id="UP001432322"/>
    </source>
</evidence>
<evidence type="ECO:0000256" key="6">
    <source>
        <dbReference type="ARBA" id="ARBA00022777"/>
    </source>
</evidence>
<dbReference type="FunFam" id="1.10.510.10:FF:000203">
    <property type="entry name" value="Cyclin-dependent kinase 9"/>
    <property type="match status" value="1"/>
</dbReference>
<evidence type="ECO:0000256" key="8">
    <source>
        <dbReference type="ARBA" id="ARBA00023242"/>
    </source>
</evidence>
<evidence type="ECO:0000256" key="10">
    <source>
        <dbReference type="ARBA" id="ARBA00048367"/>
    </source>
</evidence>
<evidence type="ECO:0000256" key="9">
    <source>
        <dbReference type="ARBA" id="ARBA00047811"/>
    </source>
</evidence>
<name>A0AAV5WEN2_9BILA</name>
<evidence type="ECO:0000256" key="12">
    <source>
        <dbReference type="RuleBase" id="RU000304"/>
    </source>
</evidence>
<dbReference type="Gene3D" id="1.10.510.10">
    <property type="entry name" value="Transferase(Phosphotransferase) domain 1"/>
    <property type="match status" value="1"/>
</dbReference>
<evidence type="ECO:0000256" key="2">
    <source>
        <dbReference type="ARBA" id="ARBA00006485"/>
    </source>
</evidence>
<feature type="domain" description="Protein kinase" evidence="14">
    <location>
        <begin position="60"/>
        <end position="355"/>
    </location>
</feature>
<dbReference type="GO" id="GO:0008353">
    <property type="term" value="F:RNA polymerase II CTD heptapeptide repeat kinase activity"/>
    <property type="evidence" value="ECO:0007669"/>
    <property type="project" value="TreeGrafter"/>
</dbReference>
<organism evidence="15 16">
    <name type="scientific">Pristionchus fissidentatus</name>
    <dbReference type="NCBI Taxonomy" id="1538716"/>
    <lineage>
        <taxon>Eukaryota</taxon>
        <taxon>Metazoa</taxon>
        <taxon>Ecdysozoa</taxon>
        <taxon>Nematoda</taxon>
        <taxon>Chromadorea</taxon>
        <taxon>Rhabditida</taxon>
        <taxon>Rhabditina</taxon>
        <taxon>Diplogasteromorpha</taxon>
        <taxon>Diplogasteroidea</taxon>
        <taxon>Neodiplogasteridae</taxon>
        <taxon>Pristionchus</taxon>
    </lineage>
</organism>
<dbReference type="AlphaFoldDB" id="A0AAV5WEN2"/>
<evidence type="ECO:0000259" key="14">
    <source>
        <dbReference type="PROSITE" id="PS50011"/>
    </source>
</evidence>
<dbReference type="InterPro" id="IPR050108">
    <property type="entry name" value="CDK"/>
</dbReference>
<gene>
    <name evidence="15" type="ORF">PFISCL1PPCAC_19689</name>
</gene>
<comment type="subcellular location">
    <subcellularLocation>
        <location evidence="1">Nucleus</location>
    </subcellularLocation>
</comment>
<comment type="caution">
    <text evidence="15">The sequence shown here is derived from an EMBL/GenBank/DDBJ whole genome shotgun (WGS) entry which is preliminary data.</text>
</comment>
<evidence type="ECO:0000256" key="13">
    <source>
        <dbReference type="SAM" id="MobiDB-lite"/>
    </source>
</evidence>
<proteinExistence type="inferred from homology"/>
<keyword evidence="6" id="KW-0418">Kinase</keyword>
<dbReference type="InterPro" id="IPR000719">
    <property type="entry name" value="Prot_kinase_dom"/>
</dbReference>
<dbReference type="FunFam" id="3.30.200.20:FF:000124">
    <property type="entry name" value="Cyclin-dependent kinase 4"/>
    <property type="match status" value="1"/>
</dbReference>
<dbReference type="SUPFAM" id="SSF56112">
    <property type="entry name" value="Protein kinase-like (PK-like)"/>
    <property type="match status" value="1"/>
</dbReference>
<dbReference type="Pfam" id="PF00069">
    <property type="entry name" value="Pkinase"/>
    <property type="match status" value="1"/>
</dbReference>
<keyword evidence="4" id="KW-0808">Transferase</keyword>
<feature type="region of interest" description="Disordered" evidence="13">
    <location>
        <begin position="385"/>
        <end position="414"/>
    </location>
</feature>
<dbReference type="PANTHER" id="PTHR24056">
    <property type="entry name" value="CELL DIVISION PROTEIN KINASE"/>
    <property type="match status" value="1"/>
</dbReference>
<dbReference type="Gene3D" id="3.30.200.20">
    <property type="entry name" value="Phosphorylase Kinase, domain 1"/>
    <property type="match status" value="1"/>
</dbReference>
<keyword evidence="16" id="KW-1185">Reference proteome</keyword>
<dbReference type="PANTHER" id="PTHR24056:SF233">
    <property type="entry name" value="CYCLIN-DEPENDENT KINASE 9"/>
    <property type="match status" value="1"/>
</dbReference>
<dbReference type="InterPro" id="IPR011009">
    <property type="entry name" value="Kinase-like_dom_sf"/>
</dbReference>
<evidence type="ECO:0000256" key="4">
    <source>
        <dbReference type="ARBA" id="ARBA00022679"/>
    </source>
</evidence>
<dbReference type="InterPro" id="IPR017441">
    <property type="entry name" value="Protein_kinase_ATP_BS"/>
</dbReference>
<protein>
    <recommendedName>
        <fullName evidence="14">Protein kinase domain-containing protein</fullName>
    </recommendedName>
</protein>
<dbReference type="PROSITE" id="PS00107">
    <property type="entry name" value="PROTEIN_KINASE_ATP"/>
    <property type="match status" value="1"/>
</dbReference>
<keyword evidence="3 12" id="KW-0723">Serine/threonine-protein kinase</keyword>
<dbReference type="SMART" id="SM00220">
    <property type="entry name" value="S_TKc"/>
    <property type="match status" value="1"/>
</dbReference>
<evidence type="ECO:0000256" key="7">
    <source>
        <dbReference type="ARBA" id="ARBA00022840"/>
    </source>
</evidence>
<dbReference type="Proteomes" id="UP001432322">
    <property type="component" value="Unassembled WGS sequence"/>
</dbReference>
<accession>A0AAV5WEN2</accession>
<feature type="region of interest" description="Disordered" evidence="13">
    <location>
        <begin position="1"/>
        <end position="22"/>
    </location>
</feature>
<keyword evidence="5 11" id="KW-0547">Nucleotide-binding</keyword>
<comment type="catalytic activity">
    <reaction evidence="9">
        <text>L-threonyl-[protein] + ATP = O-phospho-L-threonyl-[protein] + ADP + H(+)</text>
        <dbReference type="Rhea" id="RHEA:46608"/>
        <dbReference type="Rhea" id="RHEA-COMP:11060"/>
        <dbReference type="Rhea" id="RHEA-COMP:11605"/>
        <dbReference type="ChEBI" id="CHEBI:15378"/>
        <dbReference type="ChEBI" id="CHEBI:30013"/>
        <dbReference type="ChEBI" id="CHEBI:30616"/>
        <dbReference type="ChEBI" id="CHEBI:61977"/>
        <dbReference type="ChEBI" id="CHEBI:456216"/>
        <dbReference type="EC" id="2.7.11.22"/>
    </reaction>
</comment>
<comment type="similarity">
    <text evidence="2">Belongs to the protein kinase superfamily. CMGC Ser/Thr protein kinase family. CDC2/CDKX subfamily.</text>
</comment>
<evidence type="ECO:0000256" key="5">
    <source>
        <dbReference type="ARBA" id="ARBA00022741"/>
    </source>
</evidence>
<dbReference type="PROSITE" id="PS00108">
    <property type="entry name" value="PROTEIN_KINASE_ST"/>
    <property type="match status" value="1"/>
</dbReference>
<keyword evidence="7 11" id="KW-0067">ATP-binding</keyword>
<evidence type="ECO:0000256" key="1">
    <source>
        <dbReference type="ARBA" id="ARBA00004123"/>
    </source>
</evidence>
<evidence type="ECO:0000313" key="15">
    <source>
        <dbReference type="EMBL" id="GMT28392.1"/>
    </source>
</evidence>
<dbReference type="GO" id="GO:0005524">
    <property type="term" value="F:ATP binding"/>
    <property type="evidence" value="ECO:0007669"/>
    <property type="project" value="UniProtKB-UniRule"/>
</dbReference>
<evidence type="ECO:0000256" key="3">
    <source>
        <dbReference type="ARBA" id="ARBA00022527"/>
    </source>
</evidence>
<evidence type="ECO:0000256" key="11">
    <source>
        <dbReference type="PROSITE-ProRule" id="PRU10141"/>
    </source>
</evidence>
<feature type="binding site" evidence="11">
    <location>
        <position position="89"/>
    </location>
    <ligand>
        <name>ATP</name>
        <dbReference type="ChEBI" id="CHEBI:30616"/>
    </ligand>
</feature>
<dbReference type="EMBL" id="BTSY01000005">
    <property type="protein sequence ID" value="GMT28392.1"/>
    <property type="molecule type" value="Genomic_DNA"/>
</dbReference>
<keyword evidence="8" id="KW-0539">Nucleus</keyword>
<dbReference type="InterPro" id="IPR008271">
    <property type="entry name" value="Ser/Thr_kinase_AS"/>
</dbReference>
<sequence>MSASQSTENGPRSSSQPNGYQYRIPSEDEVALIERTKVTPSLLEYIDKFKLPYMNDVSCYEKLLKIGQGTFGEVFKARCKKTGRMVALKKILMENEKEGFPITALREVKMLQQLKHTHITELIEICSSKSGSPQKERATFYLVFTFCEHDLAGLLSNKKVQLTMTHCKTLMKHLLSGLHQIHHSSILHRDMKAANVLITREGILKLADFGLARPIFKQQQRHHLYTNRVVTLWYRPPELLLGEREYGPAIDIWGAGCIMAELWTRAPILQGDTEQKQLHLISQLCGSITPDVWPEVERLPLFKQMELPQELKRIVTTRLGSIIKDTNAISLIDKLLTLNPKNRGSAEEALDHTFFFTIPEPKEDVRDLMLGIHQSLFEYTQGRGAHAARGRGGGHNGPIRAPNPPRQNNLANGGHYHDMVF</sequence>